<keyword evidence="1" id="KW-0732">Signal</keyword>
<sequence>MHSKLLSVILLYSSLMFESTVFDDHPPARFIWEIENCSGFKDKCFYTDSVIAGGYKWYYYCMH</sequence>
<gene>
    <name evidence="3" type="ORF">HanXRQr2_Chr12g0540011</name>
</gene>
<dbReference type="Gramene" id="mRNA:HanXRQr2_Chr12g0540011">
    <property type="protein sequence ID" value="CDS:HanXRQr2_Chr12g0540011.1"/>
    <property type="gene ID" value="HanXRQr2_Chr12g0540011"/>
</dbReference>
<comment type="caution">
    <text evidence="3">The sequence shown here is derived from an EMBL/GenBank/DDBJ whole genome shotgun (WGS) entry which is preliminary data.</text>
</comment>
<protein>
    <submittedName>
        <fullName evidence="3">MATH/TRAF domain-containing protein</fullName>
    </submittedName>
</protein>
<evidence type="ECO:0000256" key="1">
    <source>
        <dbReference type="SAM" id="SignalP"/>
    </source>
</evidence>
<dbReference type="Proteomes" id="UP000215914">
    <property type="component" value="Unassembled WGS sequence"/>
</dbReference>
<reference evidence="3" key="2">
    <citation type="submission" date="2020-06" db="EMBL/GenBank/DDBJ databases">
        <title>Helianthus annuus Genome sequencing and assembly Release 2.</title>
        <authorList>
            <person name="Gouzy J."/>
            <person name="Langlade N."/>
            <person name="Munos S."/>
        </authorList>
    </citation>
    <scope>NUCLEOTIDE SEQUENCE</scope>
    <source>
        <tissue evidence="3">Leaves</tissue>
    </source>
</reference>
<evidence type="ECO:0000259" key="2">
    <source>
        <dbReference type="PROSITE" id="PS50144"/>
    </source>
</evidence>
<dbReference type="InterPro" id="IPR008974">
    <property type="entry name" value="TRAF-like"/>
</dbReference>
<feature type="signal peptide" evidence="1">
    <location>
        <begin position="1"/>
        <end position="22"/>
    </location>
</feature>
<dbReference type="PROSITE" id="PS50144">
    <property type="entry name" value="MATH"/>
    <property type="match status" value="1"/>
</dbReference>
<dbReference type="InterPro" id="IPR002083">
    <property type="entry name" value="MATH/TRAF_dom"/>
</dbReference>
<organism evidence="3 4">
    <name type="scientific">Helianthus annuus</name>
    <name type="common">Common sunflower</name>
    <dbReference type="NCBI Taxonomy" id="4232"/>
    <lineage>
        <taxon>Eukaryota</taxon>
        <taxon>Viridiplantae</taxon>
        <taxon>Streptophyta</taxon>
        <taxon>Embryophyta</taxon>
        <taxon>Tracheophyta</taxon>
        <taxon>Spermatophyta</taxon>
        <taxon>Magnoliopsida</taxon>
        <taxon>eudicotyledons</taxon>
        <taxon>Gunneridae</taxon>
        <taxon>Pentapetalae</taxon>
        <taxon>asterids</taxon>
        <taxon>campanulids</taxon>
        <taxon>Asterales</taxon>
        <taxon>Asteraceae</taxon>
        <taxon>Asteroideae</taxon>
        <taxon>Heliantheae alliance</taxon>
        <taxon>Heliantheae</taxon>
        <taxon>Helianthus</taxon>
    </lineage>
</organism>
<feature type="domain" description="MATH" evidence="2">
    <location>
        <begin position="27"/>
        <end position="63"/>
    </location>
</feature>
<evidence type="ECO:0000313" key="4">
    <source>
        <dbReference type="Proteomes" id="UP000215914"/>
    </source>
</evidence>
<keyword evidence="4" id="KW-1185">Reference proteome</keyword>
<name>A0A9K3HG96_HELAN</name>
<dbReference type="AlphaFoldDB" id="A0A9K3HG96"/>
<proteinExistence type="predicted"/>
<evidence type="ECO:0000313" key="3">
    <source>
        <dbReference type="EMBL" id="KAF5777807.1"/>
    </source>
</evidence>
<accession>A0A9K3HG96</accession>
<dbReference type="EMBL" id="MNCJ02000327">
    <property type="protein sequence ID" value="KAF5777807.1"/>
    <property type="molecule type" value="Genomic_DNA"/>
</dbReference>
<dbReference type="Gene3D" id="2.60.210.10">
    <property type="entry name" value="Apoptosis, Tumor Necrosis Factor Receptor Associated Protein 2, Chain A"/>
    <property type="match status" value="1"/>
</dbReference>
<reference evidence="3" key="1">
    <citation type="journal article" date="2017" name="Nature">
        <title>The sunflower genome provides insights into oil metabolism, flowering and Asterid evolution.</title>
        <authorList>
            <person name="Badouin H."/>
            <person name="Gouzy J."/>
            <person name="Grassa C.J."/>
            <person name="Murat F."/>
            <person name="Staton S.E."/>
            <person name="Cottret L."/>
            <person name="Lelandais-Briere C."/>
            <person name="Owens G.L."/>
            <person name="Carrere S."/>
            <person name="Mayjonade B."/>
            <person name="Legrand L."/>
            <person name="Gill N."/>
            <person name="Kane N.C."/>
            <person name="Bowers J.E."/>
            <person name="Hubner S."/>
            <person name="Bellec A."/>
            <person name="Berard A."/>
            <person name="Berges H."/>
            <person name="Blanchet N."/>
            <person name="Boniface M.C."/>
            <person name="Brunel D."/>
            <person name="Catrice O."/>
            <person name="Chaidir N."/>
            <person name="Claudel C."/>
            <person name="Donnadieu C."/>
            <person name="Faraut T."/>
            <person name="Fievet G."/>
            <person name="Helmstetter N."/>
            <person name="King M."/>
            <person name="Knapp S.J."/>
            <person name="Lai Z."/>
            <person name="Le Paslier M.C."/>
            <person name="Lippi Y."/>
            <person name="Lorenzon L."/>
            <person name="Mandel J.R."/>
            <person name="Marage G."/>
            <person name="Marchand G."/>
            <person name="Marquand E."/>
            <person name="Bret-Mestries E."/>
            <person name="Morien E."/>
            <person name="Nambeesan S."/>
            <person name="Nguyen T."/>
            <person name="Pegot-Espagnet P."/>
            <person name="Pouilly N."/>
            <person name="Raftis F."/>
            <person name="Sallet E."/>
            <person name="Schiex T."/>
            <person name="Thomas J."/>
            <person name="Vandecasteele C."/>
            <person name="Vares D."/>
            <person name="Vear F."/>
            <person name="Vautrin S."/>
            <person name="Crespi M."/>
            <person name="Mangin B."/>
            <person name="Burke J.M."/>
            <person name="Salse J."/>
            <person name="Munos S."/>
            <person name="Vincourt P."/>
            <person name="Rieseberg L.H."/>
            <person name="Langlade N.B."/>
        </authorList>
    </citation>
    <scope>NUCLEOTIDE SEQUENCE</scope>
    <source>
        <tissue evidence="3">Leaves</tissue>
    </source>
</reference>
<feature type="chain" id="PRO_5039918979" evidence="1">
    <location>
        <begin position="23"/>
        <end position="63"/>
    </location>
</feature>